<dbReference type="Gene3D" id="3.30.40.10">
    <property type="entry name" value="Zinc/RING finger domain, C3HC4 (zinc finger)"/>
    <property type="match status" value="1"/>
</dbReference>
<dbReference type="InterPro" id="IPR011011">
    <property type="entry name" value="Znf_FYVE_PHD"/>
</dbReference>
<dbReference type="GO" id="GO:0042393">
    <property type="term" value="F:histone binding"/>
    <property type="evidence" value="ECO:0007669"/>
    <property type="project" value="InterPro"/>
</dbReference>
<protein>
    <recommendedName>
        <fullName evidence="8">PHD-type domain-containing protein</fullName>
    </recommendedName>
</protein>
<evidence type="ECO:0000259" key="8">
    <source>
        <dbReference type="PROSITE" id="PS50016"/>
    </source>
</evidence>
<gene>
    <name evidence="9" type="ORF">GOP47_0010243</name>
</gene>
<evidence type="ECO:0000256" key="1">
    <source>
        <dbReference type="ARBA" id="ARBA00010445"/>
    </source>
</evidence>
<keyword evidence="2" id="KW-0479">Metal-binding</keyword>
<dbReference type="EMBL" id="JABFUD020000010">
    <property type="protein sequence ID" value="KAI5074282.1"/>
    <property type="molecule type" value="Genomic_DNA"/>
</dbReference>
<comment type="similarity">
    <text evidence="1">Belongs to the Alfin family.</text>
</comment>
<evidence type="ECO:0000313" key="9">
    <source>
        <dbReference type="EMBL" id="KAI5074282.1"/>
    </source>
</evidence>
<sequence>MAENQPTAVTVEGIFEGYQGRRHGMLKALITERKKFFDLCDPAHVNLCLYSFPDGEWEVSKPADEIPSELPEPCLGINFSRDGISSKDWFSLVSAHSDSWLMAVAFFYAATISKEERARLFDMINDLPTVYEVVTGQAFMAQPAGPLRHEIDGEVIAEGNNSEEVEDGDEEAYCGACGGSYSSSKLKFWILCDACKKWFHGKCVGTTSTKAEQIEYYNCPTCAKKRPLQRT</sequence>
<evidence type="ECO:0000256" key="5">
    <source>
        <dbReference type="ARBA" id="ARBA00023015"/>
    </source>
</evidence>
<dbReference type="Proteomes" id="UP000886520">
    <property type="component" value="Chromosome 10"/>
</dbReference>
<dbReference type="GO" id="GO:0003712">
    <property type="term" value="F:transcription coregulator activity"/>
    <property type="evidence" value="ECO:0007669"/>
    <property type="project" value="TreeGrafter"/>
</dbReference>
<feature type="domain" description="PHD-type" evidence="8">
    <location>
        <begin position="171"/>
        <end position="225"/>
    </location>
</feature>
<dbReference type="SUPFAM" id="SSF57903">
    <property type="entry name" value="FYVE/PHD zinc finger"/>
    <property type="match status" value="1"/>
</dbReference>
<evidence type="ECO:0000256" key="4">
    <source>
        <dbReference type="ARBA" id="ARBA00022833"/>
    </source>
</evidence>
<evidence type="ECO:0000256" key="3">
    <source>
        <dbReference type="ARBA" id="ARBA00022771"/>
    </source>
</evidence>
<dbReference type="InterPro" id="IPR019787">
    <property type="entry name" value="Znf_PHD-finger"/>
</dbReference>
<evidence type="ECO:0000256" key="7">
    <source>
        <dbReference type="PROSITE-ProRule" id="PRU00146"/>
    </source>
</evidence>
<dbReference type="InterPro" id="IPR045104">
    <property type="entry name" value="Alfin"/>
</dbReference>
<evidence type="ECO:0000256" key="2">
    <source>
        <dbReference type="ARBA" id="ARBA00022723"/>
    </source>
</evidence>
<keyword evidence="3 7" id="KW-0863">Zinc-finger</keyword>
<dbReference type="InterPro" id="IPR021998">
    <property type="entry name" value="Alfin_N"/>
</dbReference>
<dbReference type="PROSITE" id="PS50016">
    <property type="entry name" value="ZF_PHD_2"/>
    <property type="match status" value="1"/>
</dbReference>
<dbReference type="PROSITE" id="PS01359">
    <property type="entry name" value="ZF_PHD_1"/>
    <property type="match status" value="1"/>
</dbReference>
<proteinExistence type="inferred from homology"/>
<dbReference type="GO" id="GO:0000976">
    <property type="term" value="F:transcription cis-regulatory region binding"/>
    <property type="evidence" value="ECO:0007669"/>
    <property type="project" value="TreeGrafter"/>
</dbReference>
<dbReference type="InterPro" id="IPR019786">
    <property type="entry name" value="Zinc_finger_PHD-type_CS"/>
</dbReference>
<evidence type="ECO:0000256" key="6">
    <source>
        <dbReference type="ARBA" id="ARBA00023163"/>
    </source>
</evidence>
<keyword evidence="5" id="KW-0805">Transcription regulation</keyword>
<dbReference type="SMART" id="SM00249">
    <property type="entry name" value="PHD"/>
    <property type="match status" value="1"/>
</dbReference>
<reference evidence="9" key="1">
    <citation type="submission" date="2021-01" db="EMBL/GenBank/DDBJ databases">
        <title>Adiantum capillus-veneris genome.</title>
        <authorList>
            <person name="Fang Y."/>
            <person name="Liao Q."/>
        </authorList>
    </citation>
    <scope>NUCLEOTIDE SEQUENCE</scope>
    <source>
        <strain evidence="9">H3</strain>
        <tissue evidence="9">Leaf</tissue>
    </source>
</reference>
<keyword evidence="4" id="KW-0862">Zinc</keyword>
<dbReference type="Pfam" id="PF00628">
    <property type="entry name" value="PHD"/>
    <property type="match status" value="1"/>
</dbReference>
<dbReference type="GO" id="GO:0006355">
    <property type="term" value="P:regulation of DNA-templated transcription"/>
    <property type="evidence" value="ECO:0007669"/>
    <property type="project" value="InterPro"/>
</dbReference>
<evidence type="ECO:0000313" key="10">
    <source>
        <dbReference type="Proteomes" id="UP000886520"/>
    </source>
</evidence>
<dbReference type="GO" id="GO:0005634">
    <property type="term" value="C:nucleus"/>
    <property type="evidence" value="ECO:0007669"/>
    <property type="project" value="TreeGrafter"/>
</dbReference>
<dbReference type="PANTHER" id="PTHR12321">
    <property type="entry name" value="CPG BINDING PROTEIN"/>
    <property type="match status" value="1"/>
</dbReference>
<dbReference type="AlphaFoldDB" id="A0A9D4UUS5"/>
<keyword evidence="6" id="KW-0804">Transcription</keyword>
<dbReference type="PANTHER" id="PTHR12321:SF98">
    <property type="entry name" value="PHD FINGER PROTEIN ALFIN-LIKE 5"/>
    <property type="match status" value="1"/>
</dbReference>
<dbReference type="OrthoDB" id="1638469at2759"/>
<organism evidence="9 10">
    <name type="scientific">Adiantum capillus-veneris</name>
    <name type="common">Maidenhair fern</name>
    <dbReference type="NCBI Taxonomy" id="13818"/>
    <lineage>
        <taxon>Eukaryota</taxon>
        <taxon>Viridiplantae</taxon>
        <taxon>Streptophyta</taxon>
        <taxon>Embryophyta</taxon>
        <taxon>Tracheophyta</taxon>
        <taxon>Polypodiopsida</taxon>
        <taxon>Polypodiidae</taxon>
        <taxon>Polypodiales</taxon>
        <taxon>Pteridineae</taxon>
        <taxon>Pteridaceae</taxon>
        <taxon>Vittarioideae</taxon>
        <taxon>Adiantum</taxon>
    </lineage>
</organism>
<dbReference type="InterPro" id="IPR013083">
    <property type="entry name" value="Znf_RING/FYVE/PHD"/>
</dbReference>
<comment type="caution">
    <text evidence="9">The sequence shown here is derived from an EMBL/GenBank/DDBJ whole genome shotgun (WGS) entry which is preliminary data.</text>
</comment>
<dbReference type="GO" id="GO:0008270">
    <property type="term" value="F:zinc ion binding"/>
    <property type="evidence" value="ECO:0007669"/>
    <property type="project" value="UniProtKB-KW"/>
</dbReference>
<accession>A0A9D4UUS5</accession>
<dbReference type="InterPro" id="IPR001965">
    <property type="entry name" value="Znf_PHD"/>
</dbReference>
<dbReference type="Pfam" id="PF12165">
    <property type="entry name" value="Alfin"/>
    <property type="match status" value="1"/>
</dbReference>
<name>A0A9D4UUS5_ADICA</name>
<keyword evidence="10" id="KW-1185">Reference proteome</keyword>